<dbReference type="GO" id="GO:0005634">
    <property type="term" value="C:nucleus"/>
    <property type="evidence" value="ECO:0007669"/>
    <property type="project" value="TreeGrafter"/>
</dbReference>
<dbReference type="InterPro" id="IPR001763">
    <property type="entry name" value="Rhodanese-like_dom"/>
</dbReference>
<dbReference type="RefSeq" id="XP_003683992.1">
    <property type="nucleotide sequence ID" value="XM_003683944.1"/>
</dbReference>
<dbReference type="PANTHER" id="PTHR10828:SF38">
    <property type="entry name" value="ARSENICAL-RESISTANCE PROTEIN 2-RELATED"/>
    <property type="match status" value="1"/>
</dbReference>
<dbReference type="GeneID" id="11532388"/>
<dbReference type="KEGG" id="tpf:TPHA_0A04830"/>
<protein>
    <recommendedName>
        <fullName evidence="1">Rhodanese domain-containing protein</fullName>
    </recommendedName>
</protein>
<dbReference type="EMBL" id="HE612856">
    <property type="protein sequence ID" value="CCE61558.1"/>
    <property type="molecule type" value="Genomic_DNA"/>
</dbReference>
<dbReference type="GO" id="GO:0005737">
    <property type="term" value="C:cytoplasm"/>
    <property type="evidence" value="ECO:0007669"/>
    <property type="project" value="TreeGrafter"/>
</dbReference>
<dbReference type="OrthoDB" id="102559at2759"/>
<dbReference type="GO" id="GO:0004792">
    <property type="term" value="F:thiosulfate-cyanide sulfurtransferase activity"/>
    <property type="evidence" value="ECO:0007669"/>
    <property type="project" value="EnsemblFungi"/>
</dbReference>
<sequence length="157" mass="18296">MQRNVSNIKYIEPSVLHQWITQNGQKTQLGQKFQVIDARGSDYIGGHIKGCWNYPYSKLKHYEEGEALMDEMFHKLETSRRDVTVETDNNIMNVVFHCAQSQQRGPAAAMKFLRYLPDDKLSVYNILILRGGFNLWQDLYGTDTNVTADYEPDLWSW</sequence>
<dbReference type="Proteomes" id="UP000005666">
    <property type="component" value="Chromosome 1"/>
</dbReference>
<accession>G8BNT0</accession>
<evidence type="ECO:0000259" key="1">
    <source>
        <dbReference type="PROSITE" id="PS50206"/>
    </source>
</evidence>
<dbReference type="SUPFAM" id="SSF52821">
    <property type="entry name" value="Rhodanese/Cell cycle control phosphatase"/>
    <property type="match status" value="1"/>
</dbReference>
<evidence type="ECO:0000313" key="3">
    <source>
        <dbReference type="Proteomes" id="UP000005666"/>
    </source>
</evidence>
<dbReference type="SMART" id="SM00450">
    <property type="entry name" value="RHOD"/>
    <property type="match status" value="1"/>
</dbReference>
<dbReference type="eggNOG" id="KOG3772">
    <property type="taxonomic scope" value="Eukaryota"/>
</dbReference>
<dbReference type="OMA" id="MNVVFHC"/>
<gene>
    <name evidence="2" type="primary">TPHA0A04830</name>
    <name evidence="2" type="ordered locus">TPHA_0A04830</name>
</gene>
<name>G8BNT0_TETPH</name>
<reference evidence="2 3" key="1">
    <citation type="journal article" date="2011" name="Proc. Natl. Acad. Sci. U.S.A.">
        <title>Evolutionary erosion of yeast sex chromosomes by mating-type switching accidents.</title>
        <authorList>
            <person name="Gordon J.L."/>
            <person name="Armisen D."/>
            <person name="Proux-Wera E."/>
            <person name="Oheigeartaigh S.S."/>
            <person name="Byrne K.P."/>
            <person name="Wolfe K.H."/>
        </authorList>
    </citation>
    <scope>NUCLEOTIDE SEQUENCE [LARGE SCALE GENOMIC DNA]</scope>
    <source>
        <strain evidence="3">ATCC 24235 / CBS 4417 / NBRC 1672 / NRRL Y-8282 / UCD 70-5</strain>
    </source>
</reference>
<dbReference type="HOGENOM" id="CLU_107716_1_0_1"/>
<dbReference type="InterPro" id="IPR036873">
    <property type="entry name" value="Rhodanese-like_dom_sf"/>
</dbReference>
<dbReference type="AlphaFoldDB" id="G8BNT0"/>
<dbReference type="Gene3D" id="3.40.250.10">
    <property type="entry name" value="Rhodanese-like domain"/>
    <property type="match status" value="1"/>
</dbReference>
<dbReference type="PROSITE" id="PS50206">
    <property type="entry name" value="RHODANESE_3"/>
    <property type="match status" value="1"/>
</dbReference>
<proteinExistence type="predicted"/>
<dbReference type="PANTHER" id="PTHR10828">
    <property type="entry name" value="M-PHASE INDUCER PHOSPHATASE DUAL SPECIFICITY PHOSPHATASE CDC25"/>
    <property type="match status" value="1"/>
</dbReference>
<keyword evidence="3" id="KW-1185">Reference proteome</keyword>
<feature type="domain" description="Rhodanese" evidence="1">
    <location>
        <begin position="29"/>
        <end position="145"/>
    </location>
</feature>
<evidence type="ECO:0000313" key="2">
    <source>
        <dbReference type="EMBL" id="CCE61558.1"/>
    </source>
</evidence>
<organism evidence="2 3">
    <name type="scientific">Tetrapisispora phaffii (strain ATCC 24235 / CBS 4417 / NBRC 1672 / NRRL Y-8282 / UCD 70-5)</name>
    <name type="common">Yeast</name>
    <name type="synonym">Fabospora phaffii</name>
    <dbReference type="NCBI Taxonomy" id="1071381"/>
    <lineage>
        <taxon>Eukaryota</taxon>
        <taxon>Fungi</taxon>
        <taxon>Dikarya</taxon>
        <taxon>Ascomycota</taxon>
        <taxon>Saccharomycotina</taxon>
        <taxon>Saccharomycetes</taxon>
        <taxon>Saccharomycetales</taxon>
        <taxon>Saccharomycetaceae</taxon>
        <taxon>Tetrapisispora</taxon>
    </lineage>
</organism>
<dbReference type="Pfam" id="PF00581">
    <property type="entry name" value="Rhodanese"/>
    <property type="match status" value="1"/>
</dbReference>
<dbReference type="GO" id="GO:0004725">
    <property type="term" value="F:protein tyrosine phosphatase activity"/>
    <property type="evidence" value="ECO:0007669"/>
    <property type="project" value="TreeGrafter"/>
</dbReference>
<dbReference type="STRING" id="1071381.G8BNT0"/>